<dbReference type="GO" id="GO:0006779">
    <property type="term" value="P:porphyrin-containing compound biosynthetic process"/>
    <property type="evidence" value="ECO:0007669"/>
    <property type="project" value="InterPro"/>
</dbReference>
<dbReference type="Pfam" id="PF01208">
    <property type="entry name" value="URO-D"/>
    <property type="match status" value="1"/>
</dbReference>
<keyword evidence="3" id="KW-1185">Reference proteome</keyword>
<sequence length="92" mass="10652">MKLLFWDLLGLRSVYVGILCCRRWFVKAFLKDKEYGILTTKGFACVVAEVHRLHAEYIKNQADNGDQAVQIFDSWATELSPVDFEEFSLPHI</sequence>
<evidence type="ECO:0000259" key="1">
    <source>
        <dbReference type="Pfam" id="PF01208"/>
    </source>
</evidence>
<reference evidence="2" key="1">
    <citation type="journal article" date="2023" name="GigaByte">
        <title>Genome assembly of the bearded iris, Iris pallida Lam.</title>
        <authorList>
            <person name="Bruccoleri R.E."/>
            <person name="Oakeley E.J."/>
            <person name="Faust A.M.E."/>
            <person name="Altorfer M."/>
            <person name="Dessus-Babus S."/>
            <person name="Burckhardt D."/>
            <person name="Oertli M."/>
            <person name="Naumann U."/>
            <person name="Petersen F."/>
            <person name="Wong J."/>
        </authorList>
    </citation>
    <scope>NUCLEOTIDE SEQUENCE</scope>
    <source>
        <strain evidence="2">GSM-AAB239-AS_SAM_17_03QT</strain>
    </source>
</reference>
<name>A0AAX6HTY3_IRIPA</name>
<feature type="domain" description="Uroporphyrinogen decarboxylase (URO-D)" evidence="1">
    <location>
        <begin position="46"/>
        <end position="92"/>
    </location>
</feature>
<protein>
    <submittedName>
        <fullName evidence="2">Uroporphyrinogen decarboxylase</fullName>
    </submittedName>
</protein>
<evidence type="ECO:0000313" key="3">
    <source>
        <dbReference type="Proteomes" id="UP001140949"/>
    </source>
</evidence>
<dbReference type="InterPro" id="IPR000257">
    <property type="entry name" value="Uroporphyrinogen_deCOase"/>
</dbReference>
<reference evidence="2" key="2">
    <citation type="submission" date="2023-04" db="EMBL/GenBank/DDBJ databases">
        <authorList>
            <person name="Bruccoleri R.E."/>
            <person name="Oakeley E.J."/>
            <person name="Faust A.-M."/>
            <person name="Dessus-Babus S."/>
            <person name="Altorfer M."/>
            <person name="Burckhardt D."/>
            <person name="Oertli M."/>
            <person name="Naumann U."/>
            <person name="Petersen F."/>
            <person name="Wong J."/>
        </authorList>
    </citation>
    <scope>NUCLEOTIDE SEQUENCE</scope>
    <source>
        <strain evidence="2">GSM-AAB239-AS_SAM_17_03QT</strain>
        <tissue evidence="2">Leaf</tissue>
    </source>
</reference>
<dbReference type="EMBL" id="JANAVB010006599">
    <property type="protein sequence ID" value="KAJ6844516.1"/>
    <property type="molecule type" value="Genomic_DNA"/>
</dbReference>
<accession>A0AAX6HTY3</accession>
<dbReference type="GO" id="GO:0004853">
    <property type="term" value="F:uroporphyrinogen decarboxylase activity"/>
    <property type="evidence" value="ECO:0007669"/>
    <property type="project" value="InterPro"/>
</dbReference>
<dbReference type="PANTHER" id="PTHR21091">
    <property type="entry name" value="METHYLTETRAHYDROFOLATE:HOMOCYSTEINE METHYLTRANSFERASE RELATED"/>
    <property type="match status" value="1"/>
</dbReference>
<dbReference type="Gene3D" id="3.20.20.210">
    <property type="match status" value="1"/>
</dbReference>
<dbReference type="SUPFAM" id="SSF51726">
    <property type="entry name" value="UROD/MetE-like"/>
    <property type="match status" value="1"/>
</dbReference>
<proteinExistence type="predicted"/>
<dbReference type="Proteomes" id="UP001140949">
    <property type="component" value="Unassembled WGS sequence"/>
</dbReference>
<organism evidence="2 3">
    <name type="scientific">Iris pallida</name>
    <name type="common">Sweet iris</name>
    <dbReference type="NCBI Taxonomy" id="29817"/>
    <lineage>
        <taxon>Eukaryota</taxon>
        <taxon>Viridiplantae</taxon>
        <taxon>Streptophyta</taxon>
        <taxon>Embryophyta</taxon>
        <taxon>Tracheophyta</taxon>
        <taxon>Spermatophyta</taxon>
        <taxon>Magnoliopsida</taxon>
        <taxon>Liliopsida</taxon>
        <taxon>Asparagales</taxon>
        <taxon>Iridaceae</taxon>
        <taxon>Iridoideae</taxon>
        <taxon>Irideae</taxon>
        <taxon>Iris</taxon>
    </lineage>
</organism>
<dbReference type="AlphaFoldDB" id="A0AAX6HTY3"/>
<comment type="caution">
    <text evidence="2">The sequence shown here is derived from an EMBL/GenBank/DDBJ whole genome shotgun (WGS) entry which is preliminary data.</text>
</comment>
<gene>
    <name evidence="2" type="ORF">M6B38_292980</name>
</gene>
<dbReference type="InterPro" id="IPR038071">
    <property type="entry name" value="UROD/MetE-like_sf"/>
</dbReference>
<dbReference type="PANTHER" id="PTHR21091:SF169">
    <property type="entry name" value="UROPORPHYRINOGEN DECARBOXYLASE"/>
    <property type="match status" value="1"/>
</dbReference>
<evidence type="ECO:0000313" key="2">
    <source>
        <dbReference type="EMBL" id="KAJ6844516.1"/>
    </source>
</evidence>